<dbReference type="VEuPathDB" id="MicrosporidiaDB:EHP00_2294"/>
<dbReference type="AlphaFoldDB" id="A0A1W0E3M9"/>
<dbReference type="Proteomes" id="UP000192758">
    <property type="component" value="Unassembled WGS sequence"/>
</dbReference>
<sequence>MSQVSNQNVFEIANKLTEINYEPYKILIIENVFNGQKGEIRRLLKKC</sequence>
<keyword evidence="2" id="KW-1185">Reference proteome</keyword>
<organism evidence="1 2">
    <name type="scientific">Ecytonucleospora hepatopenaei</name>
    <dbReference type="NCBI Taxonomy" id="646526"/>
    <lineage>
        <taxon>Eukaryota</taxon>
        <taxon>Fungi</taxon>
        <taxon>Fungi incertae sedis</taxon>
        <taxon>Microsporidia</taxon>
        <taxon>Enterocytozoonidae</taxon>
        <taxon>Ecytonucleospora</taxon>
    </lineage>
</organism>
<dbReference type="EMBL" id="MNPJ01000025">
    <property type="protein sequence ID" value="OQS53840.1"/>
    <property type="molecule type" value="Genomic_DNA"/>
</dbReference>
<accession>A0A1W0E3M9</accession>
<proteinExistence type="predicted"/>
<evidence type="ECO:0000313" key="1">
    <source>
        <dbReference type="EMBL" id="OQS53840.1"/>
    </source>
</evidence>
<evidence type="ECO:0000313" key="2">
    <source>
        <dbReference type="Proteomes" id="UP000192758"/>
    </source>
</evidence>
<reference evidence="1 2" key="1">
    <citation type="journal article" date="2017" name="Environ. Microbiol.">
        <title>Decay of the glycolytic pathway and adaptation to intranuclear parasitism within Enterocytozoonidae microsporidia.</title>
        <authorList>
            <person name="Wiredu Boakye D."/>
            <person name="Jaroenlak P."/>
            <person name="Prachumwat A."/>
            <person name="Williams T.A."/>
            <person name="Bateman K.S."/>
            <person name="Itsathitphaisarn O."/>
            <person name="Sritunyalucksana K."/>
            <person name="Paszkiewicz K.H."/>
            <person name="Moore K.A."/>
            <person name="Stentiford G.D."/>
            <person name="Williams B.A."/>
        </authorList>
    </citation>
    <scope>NUCLEOTIDE SEQUENCE [LARGE SCALE GENOMIC DNA]</scope>
    <source>
        <strain evidence="1 2">TH1</strain>
    </source>
</reference>
<protein>
    <submittedName>
        <fullName evidence="1">Uncharacterized protein</fullName>
    </submittedName>
</protein>
<name>A0A1W0E3M9_9MICR</name>
<gene>
    <name evidence="1" type="ORF">EHP00_2294</name>
</gene>
<comment type="caution">
    <text evidence="1">The sequence shown here is derived from an EMBL/GenBank/DDBJ whole genome shotgun (WGS) entry which is preliminary data.</text>
</comment>